<dbReference type="AlphaFoldDB" id="A0A937X7T0"/>
<organism evidence="1 2">
    <name type="scientific">Eiseniibacteriota bacterium</name>
    <dbReference type="NCBI Taxonomy" id="2212470"/>
    <lineage>
        <taxon>Bacteria</taxon>
        <taxon>Candidatus Eiseniibacteriota</taxon>
    </lineage>
</organism>
<name>A0A937X7T0_UNCEI</name>
<protein>
    <submittedName>
        <fullName evidence="1">Uncharacterized protein</fullName>
    </submittedName>
</protein>
<comment type="caution">
    <text evidence="1">The sequence shown here is derived from an EMBL/GenBank/DDBJ whole genome shotgun (WGS) entry which is preliminary data.</text>
</comment>
<dbReference type="Proteomes" id="UP000748308">
    <property type="component" value="Unassembled WGS sequence"/>
</dbReference>
<reference evidence="1" key="1">
    <citation type="submission" date="2019-03" db="EMBL/GenBank/DDBJ databases">
        <title>Lake Tanganyika Metagenome-Assembled Genomes (MAGs).</title>
        <authorList>
            <person name="Tran P."/>
        </authorList>
    </citation>
    <scope>NUCLEOTIDE SEQUENCE</scope>
    <source>
        <strain evidence="1">M_DeepCast_400m_m2_100</strain>
    </source>
</reference>
<accession>A0A937X7T0</accession>
<sequence>MARARGLTSTVLCRWQRGAGGQRPGLRPVIAPEAREPEAPVPALVLVTRGGGRLEGLGVAEAIQVLRALS</sequence>
<dbReference type="EMBL" id="VGIY01000078">
    <property type="protein sequence ID" value="MBM3317120.1"/>
    <property type="molecule type" value="Genomic_DNA"/>
</dbReference>
<evidence type="ECO:0000313" key="1">
    <source>
        <dbReference type="EMBL" id="MBM3317120.1"/>
    </source>
</evidence>
<proteinExistence type="predicted"/>
<gene>
    <name evidence="1" type="ORF">FJY75_04625</name>
</gene>
<evidence type="ECO:0000313" key="2">
    <source>
        <dbReference type="Proteomes" id="UP000748308"/>
    </source>
</evidence>